<gene>
    <name evidence="1" type="ORF">SAMN05444377_11750</name>
</gene>
<name>A0A1M5E3W9_9FLAO</name>
<dbReference type="RefSeq" id="WP_073365013.1">
    <property type="nucleotide sequence ID" value="NZ_FQVQ01000017.1"/>
</dbReference>
<keyword evidence="2" id="KW-1185">Reference proteome</keyword>
<dbReference type="OrthoDB" id="1373641at2"/>
<protein>
    <submittedName>
        <fullName evidence="1">Carboxypeptidase regulatory-like domain-containing protein</fullName>
    </submittedName>
</protein>
<organism evidence="1 2">
    <name type="scientific">Flavobacterium fontis</name>
    <dbReference type="NCBI Taxonomy" id="1124188"/>
    <lineage>
        <taxon>Bacteria</taxon>
        <taxon>Pseudomonadati</taxon>
        <taxon>Bacteroidota</taxon>
        <taxon>Flavobacteriia</taxon>
        <taxon>Flavobacteriales</taxon>
        <taxon>Flavobacteriaceae</taxon>
        <taxon>Flavobacterium</taxon>
    </lineage>
</organism>
<reference evidence="1 2" key="1">
    <citation type="submission" date="2016-11" db="EMBL/GenBank/DDBJ databases">
        <authorList>
            <person name="Jaros S."/>
            <person name="Januszkiewicz K."/>
            <person name="Wedrychowicz H."/>
        </authorList>
    </citation>
    <scope>NUCLEOTIDE SEQUENCE [LARGE SCALE GENOMIC DNA]</scope>
    <source>
        <strain evidence="1 2">DSM 25660</strain>
    </source>
</reference>
<proteinExistence type="predicted"/>
<dbReference type="SUPFAM" id="SSF49452">
    <property type="entry name" value="Starch-binding domain-like"/>
    <property type="match status" value="1"/>
</dbReference>
<dbReference type="GO" id="GO:0004180">
    <property type="term" value="F:carboxypeptidase activity"/>
    <property type="evidence" value="ECO:0007669"/>
    <property type="project" value="UniProtKB-KW"/>
</dbReference>
<dbReference type="GO" id="GO:0030246">
    <property type="term" value="F:carbohydrate binding"/>
    <property type="evidence" value="ECO:0007669"/>
    <property type="project" value="InterPro"/>
</dbReference>
<evidence type="ECO:0000313" key="1">
    <source>
        <dbReference type="EMBL" id="SHF73762.1"/>
    </source>
</evidence>
<dbReference type="Pfam" id="PF13620">
    <property type="entry name" value="CarboxypepD_reg"/>
    <property type="match status" value="1"/>
</dbReference>
<evidence type="ECO:0000313" key="2">
    <source>
        <dbReference type="Proteomes" id="UP000184147"/>
    </source>
</evidence>
<dbReference type="AlphaFoldDB" id="A0A1M5E3W9"/>
<dbReference type="Proteomes" id="UP000184147">
    <property type="component" value="Unassembled WGS sequence"/>
</dbReference>
<dbReference type="InterPro" id="IPR013784">
    <property type="entry name" value="Carb-bd-like_fold"/>
</dbReference>
<dbReference type="InterPro" id="IPR013783">
    <property type="entry name" value="Ig-like_fold"/>
</dbReference>
<dbReference type="STRING" id="1124188.SAMN05444377_11750"/>
<sequence>MKTIVYLSILFFVNHIFSQTATLKGKVFDGFICSECSFPGVVLILTDKDGNTFYAKTDIDGNYKIENLKNGVYTLKVNATGVREKVYENFIIDSSEQKFEFTFPEPCKESEKLCPKQHTDNIIPIVYGLPNKRTLKKAEKGKIKLGGCDSGFCEKWYCKTHNISF</sequence>
<dbReference type="Gene3D" id="2.60.40.10">
    <property type="entry name" value="Immunoglobulins"/>
    <property type="match status" value="1"/>
</dbReference>
<accession>A0A1M5E3W9</accession>
<keyword evidence="1" id="KW-0378">Hydrolase</keyword>
<dbReference type="EMBL" id="FQVQ01000017">
    <property type="protein sequence ID" value="SHF73762.1"/>
    <property type="molecule type" value="Genomic_DNA"/>
</dbReference>
<keyword evidence="1" id="KW-0121">Carboxypeptidase</keyword>
<keyword evidence="1" id="KW-0645">Protease</keyword>